<dbReference type="PROSITE" id="PS50231">
    <property type="entry name" value="RICIN_B_LECTIN"/>
    <property type="match status" value="1"/>
</dbReference>
<dbReference type="InParanoid" id="A2F3X2"/>
<name>A2F3X2_TRIV3</name>
<dbReference type="SUPFAM" id="SSF50370">
    <property type="entry name" value="Ricin B-like lectins"/>
    <property type="match status" value="1"/>
</dbReference>
<dbReference type="SMR" id="A2F3X2"/>
<reference evidence="2" key="1">
    <citation type="submission" date="2006-10" db="EMBL/GenBank/DDBJ databases">
        <authorList>
            <person name="Amadeo P."/>
            <person name="Zhao Q."/>
            <person name="Wortman J."/>
            <person name="Fraser-Liggett C."/>
            <person name="Carlton J."/>
        </authorList>
    </citation>
    <scope>NUCLEOTIDE SEQUENCE</scope>
    <source>
        <strain evidence="2">G3</strain>
    </source>
</reference>
<evidence type="ECO:0000313" key="2">
    <source>
        <dbReference type="EMBL" id="EAY00388.1"/>
    </source>
</evidence>
<dbReference type="InterPro" id="IPR000772">
    <property type="entry name" value="Ricin_B_lectin"/>
</dbReference>
<sequence length="131" mass="14807">MDCYISLASAKVDKMHALMINPETKTLQVVQYYNDPNFKFIITNNLIIHKKSGKVLDALGGATEGAQVGLWEINGCANQEWFLNEDKTIRSQNGLCMSLEKKSDYNNQNIILAKYSQNTPQWRIVSCESSD</sequence>
<accession>A2F3X2</accession>
<dbReference type="Pfam" id="PF00652">
    <property type="entry name" value="Ricin_B_lectin"/>
    <property type="match status" value="1"/>
</dbReference>
<evidence type="ECO:0000259" key="1">
    <source>
        <dbReference type="Pfam" id="PF00652"/>
    </source>
</evidence>
<proteinExistence type="predicted"/>
<dbReference type="AlphaFoldDB" id="A2F3X2"/>
<dbReference type="InterPro" id="IPR035992">
    <property type="entry name" value="Ricin_B-like_lectins"/>
</dbReference>
<gene>
    <name evidence="2" type="ORF">TVAG_290940</name>
</gene>
<dbReference type="RefSeq" id="XP_001313317.1">
    <property type="nucleotide sequence ID" value="XM_001313316.1"/>
</dbReference>
<feature type="domain" description="Ricin B lectin" evidence="1">
    <location>
        <begin position="47"/>
        <end position="123"/>
    </location>
</feature>
<dbReference type="VEuPathDB" id="TrichDB:TVAGG3_0307520"/>
<evidence type="ECO:0000313" key="3">
    <source>
        <dbReference type="Proteomes" id="UP000001542"/>
    </source>
</evidence>
<protein>
    <submittedName>
        <fullName evidence="2">QXW lectin repeat family protein</fullName>
    </submittedName>
</protein>
<dbReference type="VEuPathDB" id="TrichDB:TVAG_290940"/>
<organism evidence="2 3">
    <name type="scientific">Trichomonas vaginalis (strain ATCC PRA-98 / G3)</name>
    <dbReference type="NCBI Taxonomy" id="412133"/>
    <lineage>
        <taxon>Eukaryota</taxon>
        <taxon>Metamonada</taxon>
        <taxon>Parabasalia</taxon>
        <taxon>Trichomonadida</taxon>
        <taxon>Trichomonadidae</taxon>
        <taxon>Trichomonas</taxon>
    </lineage>
</organism>
<dbReference type="CDD" id="cd00161">
    <property type="entry name" value="beta-trefoil_Ricin-like"/>
    <property type="match status" value="1"/>
</dbReference>
<dbReference type="KEGG" id="tva:4758208"/>
<keyword evidence="3" id="KW-1185">Reference proteome</keyword>
<reference evidence="2" key="2">
    <citation type="journal article" date="2007" name="Science">
        <title>Draft genome sequence of the sexually transmitted pathogen Trichomonas vaginalis.</title>
        <authorList>
            <person name="Carlton J.M."/>
            <person name="Hirt R.P."/>
            <person name="Silva J.C."/>
            <person name="Delcher A.L."/>
            <person name="Schatz M."/>
            <person name="Zhao Q."/>
            <person name="Wortman J.R."/>
            <person name="Bidwell S.L."/>
            <person name="Alsmark U.C.M."/>
            <person name="Besteiro S."/>
            <person name="Sicheritz-Ponten T."/>
            <person name="Noel C.J."/>
            <person name="Dacks J.B."/>
            <person name="Foster P.G."/>
            <person name="Simillion C."/>
            <person name="Van de Peer Y."/>
            <person name="Miranda-Saavedra D."/>
            <person name="Barton G.J."/>
            <person name="Westrop G.D."/>
            <person name="Mueller S."/>
            <person name="Dessi D."/>
            <person name="Fiori P.L."/>
            <person name="Ren Q."/>
            <person name="Paulsen I."/>
            <person name="Zhang H."/>
            <person name="Bastida-Corcuera F.D."/>
            <person name="Simoes-Barbosa A."/>
            <person name="Brown M.T."/>
            <person name="Hayes R.D."/>
            <person name="Mukherjee M."/>
            <person name="Okumura C.Y."/>
            <person name="Schneider R."/>
            <person name="Smith A.J."/>
            <person name="Vanacova S."/>
            <person name="Villalvazo M."/>
            <person name="Haas B.J."/>
            <person name="Pertea M."/>
            <person name="Feldblyum T.V."/>
            <person name="Utterback T.R."/>
            <person name="Shu C.L."/>
            <person name="Osoegawa K."/>
            <person name="de Jong P.J."/>
            <person name="Hrdy I."/>
            <person name="Horvathova L."/>
            <person name="Zubacova Z."/>
            <person name="Dolezal P."/>
            <person name="Malik S.B."/>
            <person name="Logsdon J.M. Jr."/>
            <person name="Henze K."/>
            <person name="Gupta A."/>
            <person name="Wang C.C."/>
            <person name="Dunne R.L."/>
            <person name="Upcroft J.A."/>
            <person name="Upcroft P."/>
            <person name="White O."/>
            <person name="Salzberg S.L."/>
            <person name="Tang P."/>
            <person name="Chiu C.-H."/>
            <person name="Lee Y.-S."/>
            <person name="Embley T.M."/>
            <person name="Coombs G.H."/>
            <person name="Mottram J.C."/>
            <person name="Tachezy J."/>
            <person name="Fraser-Liggett C.M."/>
            <person name="Johnson P.J."/>
        </authorList>
    </citation>
    <scope>NUCLEOTIDE SEQUENCE [LARGE SCALE GENOMIC DNA]</scope>
    <source>
        <strain evidence="2">G3</strain>
    </source>
</reference>
<dbReference type="Proteomes" id="UP000001542">
    <property type="component" value="Unassembled WGS sequence"/>
</dbReference>
<dbReference type="Gene3D" id="2.80.10.50">
    <property type="match status" value="1"/>
</dbReference>
<dbReference type="EMBL" id="DS113603">
    <property type="protein sequence ID" value="EAY00388.1"/>
    <property type="molecule type" value="Genomic_DNA"/>
</dbReference>